<dbReference type="GO" id="GO:0004673">
    <property type="term" value="F:protein histidine kinase activity"/>
    <property type="evidence" value="ECO:0007669"/>
    <property type="project" value="UniProtKB-EC"/>
</dbReference>
<dbReference type="PRINTS" id="PR00344">
    <property type="entry name" value="BCTRLSENSOR"/>
</dbReference>
<evidence type="ECO:0000256" key="4">
    <source>
        <dbReference type="ARBA" id="ARBA00022475"/>
    </source>
</evidence>
<dbReference type="PROSITE" id="PS50109">
    <property type="entry name" value="HIS_KIN"/>
    <property type="match status" value="1"/>
</dbReference>
<feature type="transmembrane region" description="Helical" evidence="11">
    <location>
        <begin position="12"/>
        <end position="32"/>
    </location>
</feature>
<keyword evidence="4" id="KW-1003">Cell membrane</keyword>
<gene>
    <name evidence="13" type="ORF">QUW44_03395</name>
</gene>
<keyword evidence="10 11" id="KW-0472">Membrane</keyword>
<evidence type="ECO:0000256" key="6">
    <source>
        <dbReference type="ARBA" id="ARBA00022692"/>
    </source>
</evidence>
<dbReference type="InterPro" id="IPR004358">
    <property type="entry name" value="Sig_transdc_His_kin-like_C"/>
</dbReference>
<evidence type="ECO:0000256" key="2">
    <source>
        <dbReference type="ARBA" id="ARBA00004651"/>
    </source>
</evidence>
<dbReference type="EC" id="2.7.13.3" evidence="3"/>
<evidence type="ECO:0000256" key="7">
    <source>
        <dbReference type="ARBA" id="ARBA00022777"/>
    </source>
</evidence>
<dbReference type="PANTHER" id="PTHR45453">
    <property type="entry name" value="PHOSPHATE REGULON SENSOR PROTEIN PHOR"/>
    <property type="match status" value="1"/>
</dbReference>
<evidence type="ECO:0000256" key="9">
    <source>
        <dbReference type="ARBA" id="ARBA00023012"/>
    </source>
</evidence>
<keyword evidence="7 13" id="KW-0418">Kinase</keyword>
<evidence type="ECO:0000313" key="14">
    <source>
        <dbReference type="Proteomes" id="UP001529343"/>
    </source>
</evidence>
<dbReference type="InterPro" id="IPR036890">
    <property type="entry name" value="HATPase_C_sf"/>
</dbReference>
<reference evidence="14" key="1">
    <citation type="submission" date="2023-06" db="EMBL/GenBank/DDBJ databases">
        <title>Identification and characterization of horizontal gene transfer across gut microbiota members of farm animals based on homology search.</title>
        <authorList>
            <person name="Zeman M."/>
            <person name="Kubasova T."/>
            <person name="Jahodarova E."/>
            <person name="Nykrynova M."/>
            <person name="Rychlik I."/>
        </authorList>
    </citation>
    <scope>NUCLEOTIDE SEQUENCE [LARGE SCALE GENOMIC DNA]</scope>
    <source>
        <strain evidence="14">161_Gplus</strain>
    </source>
</reference>
<evidence type="ECO:0000259" key="12">
    <source>
        <dbReference type="PROSITE" id="PS50109"/>
    </source>
</evidence>
<organism evidence="13 14">
    <name type="scientific">Limosilactobacillus pontis</name>
    <dbReference type="NCBI Taxonomy" id="35787"/>
    <lineage>
        <taxon>Bacteria</taxon>
        <taxon>Bacillati</taxon>
        <taxon>Bacillota</taxon>
        <taxon>Bacilli</taxon>
        <taxon>Lactobacillales</taxon>
        <taxon>Lactobacillaceae</taxon>
        <taxon>Limosilactobacillus</taxon>
    </lineage>
</organism>
<feature type="domain" description="Histidine kinase" evidence="12">
    <location>
        <begin position="118"/>
        <end position="319"/>
    </location>
</feature>
<dbReference type="EMBL" id="JAUDDW010000008">
    <property type="protein sequence ID" value="MDM8266219.1"/>
    <property type="molecule type" value="Genomic_DNA"/>
</dbReference>
<evidence type="ECO:0000313" key="13">
    <source>
        <dbReference type="EMBL" id="MDM8266219.1"/>
    </source>
</evidence>
<comment type="subcellular location">
    <subcellularLocation>
        <location evidence="2">Cell membrane</location>
        <topology evidence="2">Multi-pass membrane protein</topology>
    </subcellularLocation>
</comment>
<dbReference type="PANTHER" id="PTHR45453:SF2">
    <property type="entry name" value="HISTIDINE KINASE"/>
    <property type="match status" value="1"/>
</dbReference>
<protein>
    <recommendedName>
        <fullName evidence="3">histidine kinase</fullName>
        <ecNumber evidence="3">2.7.13.3</ecNumber>
    </recommendedName>
</protein>
<dbReference type="InterPro" id="IPR005467">
    <property type="entry name" value="His_kinase_dom"/>
</dbReference>
<dbReference type="Gene3D" id="3.30.565.10">
    <property type="entry name" value="Histidine kinase-like ATPase, C-terminal domain"/>
    <property type="match status" value="1"/>
</dbReference>
<dbReference type="InterPro" id="IPR003594">
    <property type="entry name" value="HATPase_dom"/>
</dbReference>
<evidence type="ECO:0000256" key="11">
    <source>
        <dbReference type="SAM" id="Phobius"/>
    </source>
</evidence>
<accession>A0ABT7UX07</accession>
<keyword evidence="14" id="KW-1185">Reference proteome</keyword>
<feature type="transmembrane region" description="Helical" evidence="11">
    <location>
        <begin position="44"/>
        <end position="61"/>
    </location>
</feature>
<keyword evidence="8 11" id="KW-1133">Transmembrane helix</keyword>
<evidence type="ECO:0000256" key="3">
    <source>
        <dbReference type="ARBA" id="ARBA00012438"/>
    </source>
</evidence>
<proteinExistence type="predicted"/>
<comment type="catalytic activity">
    <reaction evidence="1">
        <text>ATP + protein L-histidine = ADP + protein N-phospho-L-histidine.</text>
        <dbReference type="EC" id="2.7.13.3"/>
    </reaction>
</comment>
<dbReference type="SUPFAM" id="SSF55874">
    <property type="entry name" value="ATPase domain of HSP90 chaperone/DNA topoisomerase II/histidine kinase"/>
    <property type="match status" value="1"/>
</dbReference>
<comment type="caution">
    <text evidence="13">The sequence shown here is derived from an EMBL/GenBank/DDBJ whole genome shotgun (WGS) entry which is preliminary data.</text>
</comment>
<dbReference type="SMART" id="SM00387">
    <property type="entry name" value="HATPase_c"/>
    <property type="match status" value="1"/>
</dbReference>
<keyword evidence="6 11" id="KW-0812">Transmembrane</keyword>
<evidence type="ECO:0000256" key="1">
    <source>
        <dbReference type="ARBA" id="ARBA00000085"/>
    </source>
</evidence>
<keyword evidence="5 13" id="KW-0808">Transferase</keyword>
<evidence type="ECO:0000256" key="5">
    <source>
        <dbReference type="ARBA" id="ARBA00022679"/>
    </source>
</evidence>
<evidence type="ECO:0000256" key="10">
    <source>
        <dbReference type="ARBA" id="ARBA00023136"/>
    </source>
</evidence>
<dbReference type="RefSeq" id="WP_289585917.1">
    <property type="nucleotide sequence ID" value="NZ_JAUDDW010000008.1"/>
</dbReference>
<name>A0ABT7UX07_9LACO</name>
<dbReference type="Proteomes" id="UP001529343">
    <property type="component" value="Unassembled WGS sequence"/>
</dbReference>
<dbReference type="InterPro" id="IPR050351">
    <property type="entry name" value="BphY/WalK/GraS-like"/>
</dbReference>
<dbReference type="Pfam" id="PF02518">
    <property type="entry name" value="HATPase_c"/>
    <property type="match status" value="1"/>
</dbReference>
<evidence type="ECO:0000256" key="8">
    <source>
        <dbReference type="ARBA" id="ARBA00022989"/>
    </source>
</evidence>
<sequence>MNSRFWRLLVRATLPIFIAYLLLVGLAWLLAILYQLPQQFCWDLIRFSLPVLLVWLGIIGLRNWQRVRRLQHHNVSVALHNPVEGQLLDQLQRAQTDSDRHVRALRLQQQEQLDNLDLFAHEIKNSLTSLKAAAENVPIVASTTVKEEVREANYYLDLLLNDERLTMASNDYEFSWVNLADLVNTIIQQNSALFIRRQLVPDLVSFDHCVLTDPKWLRFCINQLLSNAIKYSSPGGTITIAWHVHALIVSDQGMGISPADQQRIFENGFTGHNGHQTTQSTGMGLYLVKRITDKLNFTIRVHSKVGQGSSFSLIFPAGNTR</sequence>
<keyword evidence="9" id="KW-0902">Two-component regulatory system</keyword>